<dbReference type="InterPro" id="IPR027417">
    <property type="entry name" value="P-loop_NTPase"/>
</dbReference>
<dbReference type="InterPro" id="IPR011646">
    <property type="entry name" value="KAP_P-loop"/>
</dbReference>
<comment type="caution">
    <text evidence="2">The sequence shown here is derived from an EMBL/GenBank/DDBJ whole genome shotgun (WGS) entry which is preliminary data.</text>
</comment>
<gene>
    <name evidence="2" type="ORF">BC353_18555</name>
</gene>
<protein>
    <recommendedName>
        <fullName evidence="1">KAP NTPase domain-containing protein</fullName>
    </recommendedName>
</protein>
<dbReference type="Proteomes" id="UP000266701">
    <property type="component" value="Unassembled WGS sequence"/>
</dbReference>
<dbReference type="SUPFAM" id="SSF52540">
    <property type="entry name" value="P-loop containing nucleoside triphosphate hydrolases"/>
    <property type="match status" value="1"/>
</dbReference>
<dbReference type="EMBL" id="MCBA01000004">
    <property type="protein sequence ID" value="RGP91389.1"/>
    <property type="molecule type" value="Genomic_DNA"/>
</dbReference>
<reference evidence="2 3" key="1">
    <citation type="journal article" date="2017" name="Emerg. Infect. Dis.">
        <title>Carbapenemase VCC-1-Producing Vibrio cholerae in Coastal Waters of Germany.</title>
        <authorList>
            <person name="Hammerl J.A."/>
            <person name="Jackel C."/>
            <person name="Bortolaia V."/>
            <person name="Schwartz K."/>
            <person name="Bier N."/>
            <person name="Hendriksen R.S."/>
            <person name="Guerra B."/>
            <person name="Strauch E."/>
        </authorList>
    </citation>
    <scope>NUCLEOTIDE SEQUENCE [LARGE SCALE GENOMIC DNA]</scope>
    <source>
        <strain evidence="2 3">VN-2825</strain>
    </source>
</reference>
<name>A0A395U2N5_VIBCL</name>
<dbReference type="CDD" id="cd02019">
    <property type="entry name" value="NK"/>
    <property type="match status" value="1"/>
</dbReference>
<dbReference type="AlphaFoldDB" id="A0A395U2N5"/>
<sequence>MRDSSLLRKYQSEAPADNDMFSGKGHQQVANAIANVLISDASQHIIGIEGSLGAGKSTVINILASQLEDKGFLLVTFDADQYHTSLKPALIQTIERELILMLKGDRYKLAKLAAAVETALGKRLTYTKVTNSHIPLSAISFMFLLGVSALQLRPFLAFLYDRFKDTPTIPMIEGILSGGLLALPFVGYGLIKACGSNLQLGDLLKRNSRDTINETLDVNREVGAIELRQAFKVFAHLIPKGKTIILVIDNIDRVSPDIARELWSDIDTLISLGSKRFRILLPYSEKHLAKALEQSAIEANRSGKEFISKRIPIPFTAPPIASTGWRERFNHYWDETLSDIDGKEGVYELIDIWQRNITPRYLKNLVNRIGTRIDSCPEDNNTLNGASCAAYLMAVHDNDIHLRQLVGEPANLEVEQSRRIKATQKVLRKYAGTTEEWPKHIAAIHYQTSFKIAQSELIVEPLRAAFTGMDAEQIVTLSALHGFDVFFKKQMAVTDAPDLVKLMAELVELSDGKKLLEHYLADFNHELLDNPVIPDEFDKDLIIGFRTLLDHGIRIDLSIPEKEQRKTAAMVLRLARTLQGSNDPKDLSPSNEKWEELMQAVRNTYSYFTVTGKRPSFIEKPSAPMVVNVLYPMRNTIADWKIDSLVLSLPIDKVVTAACKRQNVLNEKDTLFPLLHGGMRCGDLASFESMDLLNDIPVANSEIEDVLTQLPFSVGWHQQNNIGLTQQLTQMLHNTRQQSPEDKTTIARLVALTAATLFNQFEPSQTNTSLPNSGGQFQNQNIASWVAPYLSQHPDASKYLPNYLSFVPFDRLLKWSQTGAVSEALFESIAKLIRDERIYRMSPESLLKSYYSVLKNKLPDLNSYELLSWLSDWPLDNSSPAQWQDEAVDDILSNDEGELRKLLNILTDYFDNPDLTDNDWMLRLSEMHLVDRKIAEHFAANENTLRHSSALSSALVKALSDQRVFNSEWLRTLFKLLGKEKQSQLSSIIRVQFFKTTTSNDIKYRSIQYYGDSFSMPNLSDGDTVEEALAFLEDAIANNKQYAIDWLVNQPSANCGWCLNAWSELNLRRLKDCLSGLKEYPLTQAVDTLFDKKSSTDDVA</sequence>
<proteinExistence type="predicted"/>
<feature type="domain" description="KAP NTPase" evidence="1">
    <location>
        <begin position="28"/>
        <end position="369"/>
    </location>
</feature>
<dbReference type="Gene3D" id="3.40.50.300">
    <property type="entry name" value="P-loop containing nucleotide triphosphate hydrolases"/>
    <property type="match status" value="1"/>
</dbReference>
<dbReference type="Pfam" id="PF07693">
    <property type="entry name" value="KAP_NTPase"/>
    <property type="match status" value="1"/>
</dbReference>
<accession>A0A395U2N5</accession>
<evidence type="ECO:0000259" key="1">
    <source>
        <dbReference type="Pfam" id="PF07693"/>
    </source>
</evidence>
<evidence type="ECO:0000313" key="2">
    <source>
        <dbReference type="EMBL" id="RGP91389.1"/>
    </source>
</evidence>
<organism evidence="2 3">
    <name type="scientific">Vibrio cholerae</name>
    <dbReference type="NCBI Taxonomy" id="666"/>
    <lineage>
        <taxon>Bacteria</taxon>
        <taxon>Pseudomonadati</taxon>
        <taxon>Pseudomonadota</taxon>
        <taxon>Gammaproteobacteria</taxon>
        <taxon>Vibrionales</taxon>
        <taxon>Vibrionaceae</taxon>
        <taxon>Vibrio</taxon>
    </lineage>
</organism>
<evidence type="ECO:0000313" key="3">
    <source>
        <dbReference type="Proteomes" id="UP000266701"/>
    </source>
</evidence>